<dbReference type="Proteomes" id="UP000054485">
    <property type="component" value="Unassembled WGS sequence"/>
</dbReference>
<dbReference type="InParanoid" id="A0A0D0A4U2"/>
<name>A0A0D0A4U2_9AGAM</name>
<dbReference type="HOGENOM" id="CLU_1134197_0_0_1"/>
<feature type="compositionally biased region" description="Basic and acidic residues" evidence="1">
    <location>
        <begin position="189"/>
        <end position="198"/>
    </location>
</feature>
<reference evidence="3" key="2">
    <citation type="submission" date="2015-01" db="EMBL/GenBank/DDBJ databases">
        <title>Evolutionary Origins and Diversification of the Mycorrhizal Mutualists.</title>
        <authorList>
            <consortium name="DOE Joint Genome Institute"/>
            <consortium name="Mycorrhizal Genomics Consortium"/>
            <person name="Kohler A."/>
            <person name="Kuo A."/>
            <person name="Nagy L.G."/>
            <person name="Floudas D."/>
            <person name="Copeland A."/>
            <person name="Barry K.W."/>
            <person name="Cichocki N."/>
            <person name="Veneault-Fourrey C."/>
            <person name="LaButti K."/>
            <person name="Lindquist E.A."/>
            <person name="Lipzen A."/>
            <person name="Lundell T."/>
            <person name="Morin E."/>
            <person name="Murat C."/>
            <person name="Riley R."/>
            <person name="Ohm R."/>
            <person name="Sun H."/>
            <person name="Tunlid A."/>
            <person name="Henrissat B."/>
            <person name="Grigoriev I.V."/>
            <person name="Hibbett D.S."/>
            <person name="Martin F."/>
        </authorList>
    </citation>
    <scope>NUCLEOTIDE SEQUENCE [LARGE SCALE GENOMIC DNA]</scope>
    <source>
        <strain evidence="3">UH-Slu-Lm8-n1</strain>
    </source>
</reference>
<feature type="region of interest" description="Disordered" evidence="1">
    <location>
        <begin position="1"/>
        <end position="203"/>
    </location>
</feature>
<accession>A0A0D0A4U2</accession>
<sequence length="245" mass="27038">MQRTQKASSSSDSSPSPTPPGSQALQPTAIRPESKAELKPLFTQKPLSFSDREKKPSPPPRKRRRQVIPPTPALTFDPSQRMIPSGRQEPPQTPVLQTTPVSSTNECPGWVSDDVDDQPPPDTSAYSHPAASKRPRTLSGNDSAQFPSYPATYYNFRTPDTADHQDSPLSGGSSSSANSFGSSPIHHAYGPEDEHQPFHQEMTGQNVADYTQLRREVYPGYLPPQEGVWSYCPTYSNNVYRDQPL</sequence>
<evidence type="ECO:0000313" key="2">
    <source>
        <dbReference type="EMBL" id="KIK45125.1"/>
    </source>
</evidence>
<dbReference type="AlphaFoldDB" id="A0A0D0A4U2"/>
<gene>
    <name evidence="2" type="ORF">CY34DRAFT_10606</name>
</gene>
<organism evidence="2 3">
    <name type="scientific">Suillus luteus UH-Slu-Lm8-n1</name>
    <dbReference type="NCBI Taxonomy" id="930992"/>
    <lineage>
        <taxon>Eukaryota</taxon>
        <taxon>Fungi</taxon>
        <taxon>Dikarya</taxon>
        <taxon>Basidiomycota</taxon>
        <taxon>Agaricomycotina</taxon>
        <taxon>Agaricomycetes</taxon>
        <taxon>Agaricomycetidae</taxon>
        <taxon>Boletales</taxon>
        <taxon>Suillineae</taxon>
        <taxon>Suillaceae</taxon>
        <taxon>Suillus</taxon>
    </lineage>
</organism>
<keyword evidence="3" id="KW-1185">Reference proteome</keyword>
<dbReference type="OrthoDB" id="2658688at2759"/>
<dbReference type="EMBL" id="KN835178">
    <property type="protein sequence ID" value="KIK45125.1"/>
    <property type="molecule type" value="Genomic_DNA"/>
</dbReference>
<reference evidence="2 3" key="1">
    <citation type="submission" date="2014-04" db="EMBL/GenBank/DDBJ databases">
        <authorList>
            <consortium name="DOE Joint Genome Institute"/>
            <person name="Kuo A."/>
            <person name="Ruytinx J."/>
            <person name="Rineau F."/>
            <person name="Colpaert J."/>
            <person name="Kohler A."/>
            <person name="Nagy L.G."/>
            <person name="Floudas D."/>
            <person name="Copeland A."/>
            <person name="Barry K.W."/>
            <person name="Cichocki N."/>
            <person name="Veneault-Fourrey C."/>
            <person name="LaButti K."/>
            <person name="Lindquist E.A."/>
            <person name="Lipzen A."/>
            <person name="Lundell T."/>
            <person name="Morin E."/>
            <person name="Murat C."/>
            <person name="Sun H."/>
            <person name="Tunlid A."/>
            <person name="Henrissat B."/>
            <person name="Grigoriev I.V."/>
            <person name="Hibbett D.S."/>
            <person name="Martin F."/>
            <person name="Nordberg H.P."/>
            <person name="Cantor M.N."/>
            <person name="Hua S.X."/>
        </authorList>
    </citation>
    <scope>NUCLEOTIDE SEQUENCE [LARGE SCALE GENOMIC DNA]</scope>
    <source>
        <strain evidence="2 3">UH-Slu-Lm8-n1</strain>
    </source>
</reference>
<protein>
    <submittedName>
        <fullName evidence="2">Unplaced genomic scaffold CY34scaffold_47, whole genome shotgun sequence</fullName>
    </submittedName>
</protein>
<feature type="compositionally biased region" description="Low complexity" evidence="1">
    <location>
        <begin position="167"/>
        <end position="183"/>
    </location>
</feature>
<evidence type="ECO:0000313" key="3">
    <source>
        <dbReference type="Proteomes" id="UP000054485"/>
    </source>
</evidence>
<proteinExistence type="predicted"/>
<evidence type="ECO:0000256" key="1">
    <source>
        <dbReference type="SAM" id="MobiDB-lite"/>
    </source>
</evidence>